<proteinExistence type="inferred from homology"/>
<evidence type="ECO:0000259" key="10">
    <source>
        <dbReference type="PROSITE" id="PS51715"/>
    </source>
</evidence>
<dbReference type="InterPro" id="IPR046758">
    <property type="entry name" value="Sey1/RHD3-like_3HB"/>
</dbReference>
<keyword evidence="7 8" id="KW-0472">Membrane</keyword>
<keyword evidence="12" id="KW-1185">Reference proteome</keyword>
<dbReference type="InterPro" id="IPR027417">
    <property type="entry name" value="P-loop_NTPase"/>
</dbReference>
<gene>
    <name evidence="11" type="ORF">NDN08_004300</name>
</gene>
<keyword evidence="6 8" id="KW-0342">GTP-binding</keyword>
<dbReference type="Proteomes" id="UP001157974">
    <property type="component" value="Unassembled WGS sequence"/>
</dbReference>
<feature type="binding site" evidence="8">
    <location>
        <begin position="42"/>
        <end position="49"/>
    </location>
    <ligand>
        <name>GTP</name>
        <dbReference type="ChEBI" id="CHEBI:37565"/>
    </ligand>
</feature>
<comment type="subcellular location">
    <subcellularLocation>
        <location evidence="8">Endoplasmic reticulum membrane</location>
        <topology evidence="8">Multi-pass membrane protein</topology>
    </subcellularLocation>
</comment>
<dbReference type="GO" id="GO:0005789">
    <property type="term" value="C:endoplasmic reticulum membrane"/>
    <property type="evidence" value="ECO:0007669"/>
    <property type="project" value="UniProtKB-SubCell"/>
</dbReference>
<feature type="domain" description="GB1/RHD3-type G" evidence="10">
    <location>
        <begin position="32"/>
        <end position="261"/>
    </location>
</feature>
<comment type="caution">
    <text evidence="11">The sequence shown here is derived from an EMBL/GenBank/DDBJ whole genome shotgun (WGS) entry which is preliminary data.</text>
</comment>
<dbReference type="Pfam" id="PF05879">
    <property type="entry name" value="RHD3_GTPase"/>
    <property type="match status" value="1"/>
</dbReference>
<protein>
    <recommendedName>
        <fullName evidence="8">Protein SEY1 homolog</fullName>
        <ecNumber evidence="8">3.6.5.-</ecNumber>
    </recommendedName>
</protein>
<dbReference type="InterPro" id="IPR008803">
    <property type="entry name" value="RHD3/Sey1"/>
</dbReference>
<comment type="similarity">
    <text evidence="8">Belongs to the TRAFAC class dynamin-like GTPase superfamily. GB1/RHD3 GTPase family. RHD3 subfamily.</text>
</comment>
<dbReference type="GO" id="GO:0005525">
    <property type="term" value="F:GTP binding"/>
    <property type="evidence" value="ECO:0007669"/>
    <property type="project" value="UniProtKB-UniRule"/>
</dbReference>
<evidence type="ECO:0000256" key="5">
    <source>
        <dbReference type="ARBA" id="ARBA00022989"/>
    </source>
</evidence>
<evidence type="ECO:0000256" key="6">
    <source>
        <dbReference type="ARBA" id="ARBA00023134"/>
    </source>
</evidence>
<organism evidence="11 12">
    <name type="scientific">Rhodosorus marinus</name>
    <dbReference type="NCBI Taxonomy" id="101924"/>
    <lineage>
        <taxon>Eukaryota</taxon>
        <taxon>Rhodophyta</taxon>
        <taxon>Stylonematophyceae</taxon>
        <taxon>Stylonematales</taxon>
        <taxon>Stylonemataceae</taxon>
        <taxon>Rhodosorus</taxon>
    </lineage>
</organism>
<evidence type="ECO:0000256" key="1">
    <source>
        <dbReference type="ARBA" id="ARBA00022692"/>
    </source>
</evidence>
<evidence type="ECO:0000313" key="11">
    <source>
        <dbReference type="EMBL" id="KAJ8903190.1"/>
    </source>
</evidence>
<feature type="topological domain" description="Cytoplasmic" evidence="8">
    <location>
        <begin position="1"/>
        <end position="653"/>
    </location>
</feature>
<dbReference type="Gene3D" id="3.40.50.300">
    <property type="entry name" value="P-loop containing nucleotide triphosphate hydrolases"/>
    <property type="match status" value="1"/>
</dbReference>
<evidence type="ECO:0000256" key="3">
    <source>
        <dbReference type="ARBA" id="ARBA00022801"/>
    </source>
</evidence>
<keyword evidence="1 8" id="KW-0812">Transmembrane</keyword>
<dbReference type="InterPro" id="IPR030386">
    <property type="entry name" value="G_GB1_RHD3_dom"/>
</dbReference>
<evidence type="ECO:0000256" key="8">
    <source>
        <dbReference type="HAMAP-Rule" id="MF_03109"/>
    </source>
</evidence>
<keyword evidence="4 8" id="KW-0256">Endoplasmic reticulum</keyword>
<evidence type="ECO:0000256" key="7">
    <source>
        <dbReference type="ARBA" id="ARBA00023136"/>
    </source>
</evidence>
<feature type="topological domain" description="Cytoplasmic" evidence="8">
    <location>
        <begin position="699"/>
        <end position="742"/>
    </location>
</feature>
<feature type="transmembrane region" description="Helical" evidence="9">
    <location>
        <begin position="647"/>
        <end position="667"/>
    </location>
</feature>
<dbReference type="Pfam" id="PF20428">
    <property type="entry name" value="Sey1_3HB"/>
    <property type="match status" value="2"/>
</dbReference>
<accession>A0AAV8UKX7</accession>
<dbReference type="EC" id="3.6.5.-" evidence="8"/>
<dbReference type="PANTHER" id="PTHR45923">
    <property type="entry name" value="PROTEIN SEY1"/>
    <property type="match status" value="1"/>
</dbReference>
<dbReference type="GO" id="GO:0003924">
    <property type="term" value="F:GTPase activity"/>
    <property type="evidence" value="ECO:0007669"/>
    <property type="project" value="UniProtKB-UniRule"/>
</dbReference>
<evidence type="ECO:0000256" key="9">
    <source>
        <dbReference type="SAM" id="Phobius"/>
    </source>
</evidence>
<dbReference type="SUPFAM" id="SSF52540">
    <property type="entry name" value="P-loop containing nucleoside triphosphate hydrolases"/>
    <property type="match status" value="1"/>
</dbReference>
<evidence type="ECO:0000256" key="4">
    <source>
        <dbReference type="ARBA" id="ARBA00022824"/>
    </source>
</evidence>
<reference evidence="11 12" key="1">
    <citation type="journal article" date="2023" name="Nat. Commun.">
        <title>Origin of minicircular mitochondrial genomes in red algae.</title>
        <authorList>
            <person name="Lee Y."/>
            <person name="Cho C.H."/>
            <person name="Lee Y.M."/>
            <person name="Park S.I."/>
            <person name="Yang J.H."/>
            <person name="West J.A."/>
            <person name="Bhattacharya D."/>
            <person name="Yoon H.S."/>
        </authorList>
    </citation>
    <scope>NUCLEOTIDE SEQUENCE [LARGE SCALE GENOMIC DNA]</scope>
    <source>
        <strain evidence="11 12">CCMP1338</strain>
        <tissue evidence="11">Whole cell</tissue>
    </source>
</reference>
<evidence type="ECO:0000313" key="12">
    <source>
        <dbReference type="Proteomes" id="UP001157974"/>
    </source>
</evidence>
<keyword evidence="5 8" id="KW-1133">Transmembrane helix</keyword>
<feature type="topological domain" description="Lumenal" evidence="8">
    <location>
        <begin position="675"/>
        <end position="677"/>
    </location>
</feature>
<evidence type="ECO:0000256" key="2">
    <source>
        <dbReference type="ARBA" id="ARBA00022741"/>
    </source>
</evidence>
<dbReference type="AlphaFoldDB" id="A0AAV8UKX7"/>
<dbReference type="HAMAP" id="MF_03109">
    <property type="entry name" value="Sey1"/>
    <property type="match status" value="1"/>
</dbReference>
<feature type="transmembrane region" description="Helical" evidence="9">
    <location>
        <begin position="679"/>
        <end position="702"/>
    </location>
</feature>
<dbReference type="PROSITE" id="PS51715">
    <property type="entry name" value="G_GB1_RHD3"/>
    <property type="match status" value="1"/>
</dbReference>
<dbReference type="EMBL" id="JAMWBK010000007">
    <property type="protein sequence ID" value="KAJ8903190.1"/>
    <property type="molecule type" value="Genomic_DNA"/>
</dbReference>
<keyword evidence="3 8" id="KW-0378">Hydrolase</keyword>
<sequence length="742" mass="82598">MFQLVGYDEVFNGEVAGLWRKASGAGESGDAHGISHVVAIMGPQSSGKSTIMNRLFGTDFFTMDEDQGRYQVTQGIWLGFDRKSGTAVIDLEGTDSRERGEDAVTFERKSALFALAISEVLIINLWTQDVGRLNASNILLLRTVLEQDLVLFHDEKSAPMRTKLLFLFRDHDMATPLPRLSNVMKEDLQGIWKQITAGTVHNESQLEEFFDLEFYALPHKVLMPEEFEAACLELRANFQKEDIFKSSYDRQLSLDGFPVFAGGVWETIRRDKELDLPAQRELVAVVRCDEFKKEALEAAEEELGVVKEAINTGDDTKLAAVGEDIGGIVSRAFEVFDENAQRYPEKAVSKRAELEASLSALATGIFGSHADKVRRQLLEAFGTQLKSLTSWNGFGKGLKGFVTTAMGKFDSLCATNVDYIEPEYSAKREQLSSSIELQARRWRDSAVKSSLQQLQAHYGSSFAPPCAAILDAAAKHVDTVWALVAQLSHKSYKTVKEEASTRFATEGLALPPDVERSAIIALKLDCEEETLRQIHGLIGSPSLFLTRVKQCFFDQFRNDANGLPRVWGPDDDITEVYEKALEVSADVANALSTVNRFDLDDPEVAKESVKHFDDECYIEQIKASLQKEAEAAFAESKRSQEQMKAQMMGVQGQLPVWLVAALILLGFDEAVWVLKNPLLLILCIVLTAVGYVGYVLNIHVFLRDRFRRDMNSVLQRTKRALDQIAPDTPAADTSVTSSISMN</sequence>
<dbReference type="GO" id="GO:0016320">
    <property type="term" value="P:endoplasmic reticulum membrane fusion"/>
    <property type="evidence" value="ECO:0007669"/>
    <property type="project" value="TreeGrafter"/>
</dbReference>
<dbReference type="PANTHER" id="PTHR45923:SF2">
    <property type="entry name" value="PROTEIN SEY1"/>
    <property type="match status" value="1"/>
</dbReference>
<name>A0AAV8UKX7_9RHOD</name>
<keyword evidence="2 8" id="KW-0547">Nucleotide-binding</keyword>
<comment type="function">
    <text evidence="8">Probable GTP-binding protein that may be involved in cell development.</text>
</comment>